<feature type="transmembrane region" description="Helical" evidence="5">
    <location>
        <begin position="87"/>
        <end position="104"/>
    </location>
</feature>
<feature type="transmembrane region" description="Helical" evidence="5">
    <location>
        <begin position="147"/>
        <end position="170"/>
    </location>
</feature>
<dbReference type="PROSITE" id="PS01124">
    <property type="entry name" value="HTH_ARAC_FAMILY_2"/>
    <property type="match status" value="1"/>
</dbReference>
<dbReference type="InterPro" id="IPR018060">
    <property type="entry name" value="HTH_AraC"/>
</dbReference>
<feature type="region of interest" description="Disordered" evidence="4">
    <location>
        <begin position="200"/>
        <end position="222"/>
    </location>
</feature>
<dbReference type="OrthoDB" id="345413at2"/>
<dbReference type="Proteomes" id="UP000248311">
    <property type="component" value="Unassembled WGS sequence"/>
</dbReference>
<dbReference type="AlphaFoldDB" id="A0A318SW20"/>
<accession>A0A318SW20</accession>
<keyword evidence="5" id="KW-0472">Membrane</keyword>
<keyword evidence="8" id="KW-1185">Reference proteome</keyword>
<gene>
    <name evidence="7" type="ORF">DFP88_101725</name>
</gene>
<proteinExistence type="predicted"/>
<dbReference type="PANTHER" id="PTHR43280:SF29">
    <property type="entry name" value="ARAC-FAMILY TRANSCRIPTIONAL REGULATOR"/>
    <property type="match status" value="1"/>
</dbReference>
<dbReference type="EMBL" id="QJTE01000001">
    <property type="protein sequence ID" value="PYE86050.1"/>
    <property type="molecule type" value="Genomic_DNA"/>
</dbReference>
<protein>
    <submittedName>
        <fullName evidence="7">AraC family transcriptional regulator</fullName>
    </submittedName>
</protein>
<evidence type="ECO:0000256" key="5">
    <source>
        <dbReference type="SAM" id="Phobius"/>
    </source>
</evidence>
<dbReference type="SUPFAM" id="SSF46689">
    <property type="entry name" value="Homeodomain-like"/>
    <property type="match status" value="1"/>
</dbReference>
<name>A0A318SW20_9RHOB</name>
<feature type="transmembrane region" description="Helical" evidence="5">
    <location>
        <begin position="58"/>
        <end position="75"/>
    </location>
</feature>
<dbReference type="Pfam" id="PF12833">
    <property type="entry name" value="HTH_18"/>
    <property type="match status" value="1"/>
</dbReference>
<dbReference type="Gene3D" id="1.10.10.60">
    <property type="entry name" value="Homeodomain-like"/>
    <property type="match status" value="1"/>
</dbReference>
<feature type="transmembrane region" description="Helical" evidence="5">
    <location>
        <begin position="30"/>
        <end position="52"/>
    </location>
</feature>
<feature type="transmembrane region" description="Helical" evidence="5">
    <location>
        <begin position="110"/>
        <end position="127"/>
    </location>
</feature>
<dbReference type="RefSeq" id="WP_110813046.1">
    <property type="nucleotide sequence ID" value="NZ_QJTE01000001.1"/>
</dbReference>
<evidence type="ECO:0000259" key="6">
    <source>
        <dbReference type="PROSITE" id="PS01124"/>
    </source>
</evidence>
<evidence type="ECO:0000256" key="4">
    <source>
        <dbReference type="SAM" id="MobiDB-lite"/>
    </source>
</evidence>
<feature type="region of interest" description="Disordered" evidence="4">
    <location>
        <begin position="339"/>
        <end position="358"/>
    </location>
</feature>
<keyword evidence="3" id="KW-0804">Transcription</keyword>
<feature type="transmembrane region" description="Helical" evidence="5">
    <location>
        <begin position="176"/>
        <end position="196"/>
    </location>
</feature>
<evidence type="ECO:0000256" key="1">
    <source>
        <dbReference type="ARBA" id="ARBA00023015"/>
    </source>
</evidence>
<evidence type="ECO:0000256" key="2">
    <source>
        <dbReference type="ARBA" id="ARBA00023125"/>
    </source>
</evidence>
<dbReference type="PANTHER" id="PTHR43280">
    <property type="entry name" value="ARAC-FAMILY TRANSCRIPTIONAL REGULATOR"/>
    <property type="match status" value="1"/>
</dbReference>
<keyword evidence="5" id="KW-1133">Transmembrane helix</keyword>
<keyword evidence="5" id="KW-0812">Transmembrane</keyword>
<sequence length="358" mass="37717">MPMLPVPAFVALVLGYIALRAALSERRPLLIAFLAACSAQSALVALVGGYGIEVLRPVLPVSAAMIPPLALITFRDAMLGRLAPRRVAVHLAAPVGAALCRILAPGMTDPVVMAIFLGYGIAMLLRLRRAPDMPLARLEAGQVPVLIWRGLGWALIGSAAADAAIALAYMTGHAGWTGWVITVSSSLALLLLGLLSGSPAASGPEKEHRVATPAEPDEETGAEDSAILARVEAVLARDPLHLDPGLTLSRLARRLQLPEKRLSAAVNRGAGENVSRFVNARRIHHACRLIEGGASVTEAMLNSGFNTKSNFNREFRRVTGVAPSLWQGAEAPMPGVIATGGYREPRWTGPDGSARQSS</sequence>
<keyword evidence="2" id="KW-0238">DNA-binding</keyword>
<dbReference type="SMART" id="SM00342">
    <property type="entry name" value="HTH_ARAC"/>
    <property type="match status" value="1"/>
</dbReference>
<dbReference type="GO" id="GO:0043565">
    <property type="term" value="F:sequence-specific DNA binding"/>
    <property type="evidence" value="ECO:0007669"/>
    <property type="project" value="InterPro"/>
</dbReference>
<comment type="caution">
    <text evidence="7">The sequence shown here is derived from an EMBL/GenBank/DDBJ whole genome shotgun (WGS) entry which is preliminary data.</text>
</comment>
<evidence type="ECO:0000256" key="3">
    <source>
        <dbReference type="ARBA" id="ARBA00023163"/>
    </source>
</evidence>
<dbReference type="InterPro" id="IPR009057">
    <property type="entry name" value="Homeodomain-like_sf"/>
</dbReference>
<evidence type="ECO:0000313" key="7">
    <source>
        <dbReference type="EMBL" id="PYE86050.1"/>
    </source>
</evidence>
<keyword evidence="1" id="KW-0805">Transcription regulation</keyword>
<organism evidence="7 8">
    <name type="scientific">Pseudoroseicyclus aestuarii</name>
    <dbReference type="NCBI Taxonomy" id="1795041"/>
    <lineage>
        <taxon>Bacteria</taxon>
        <taxon>Pseudomonadati</taxon>
        <taxon>Pseudomonadota</taxon>
        <taxon>Alphaproteobacteria</taxon>
        <taxon>Rhodobacterales</taxon>
        <taxon>Paracoccaceae</taxon>
        <taxon>Pseudoroseicyclus</taxon>
    </lineage>
</organism>
<dbReference type="GO" id="GO:0003700">
    <property type="term" value="F:DNA-binding transcription factor activity"/>
    <property type="evidence" value="ECO:0007669"/>
    <property type="project" value="InterPro"/>
</dbReference>
<reference evidence="7 8" key="1">
    <citation type="submission" date="2018-06" db="EMBL/GenBank/DDBJ databases">
        <title>Genomic Encyclopedia of Type Strains, Phase III (KMG-III): the genomes of soil and plant-associated and newly described type strains.</title>
        <authorList>
            <person name="Whitman W."/>
        </authorList>
    </citation>
    <scope>NUCLEOTIDE SEQUENCE [LARGE SCALE GENOMIC DNA]</scope>
    <source>
        <strain evidence="7 8">CECT 9025</strain>
    </source>
</reference>
<evidence type="ECO:0000313" key="8">
    <source>
        <dbReference type="Proteomes" id="UP000248311"/>
    </source>
</evidence>
<feature type="transmembrane region" description="Helical" evidence="5">
    <location>
        <begin position="6"/>
        <end position="23"/>
    </location>
</feature>
<feature type="domain" description="HTH araC/xylS-type" evidence="6">
    <location>
        <begin position="225"/>
        <end position="329"/>
    </location>
</feature>